<dbReference type="AlphaFoldDB" id="A0A6H1U2H0"/>
<evidence type="ECO:0000313" key="1">
    <source>
        <dbReference type="EMBL" id="QIZ73021.1"/>
    </source>
</evidence>
<dbReference type="Proteomes" id="UP000500857">
    <property type="component" value="Chromosome"/>
</dbReference>
<dbReference type="RefSeq" id="WP_168571167.1">
    <property type="nucleotide sequence ID" value="NZ_CP051167.1"/>
</dbReference>
<reference evidence="1 2" key="1">
    <citation type="submission" date="2020-04" db="EMBL/GenBank/DDBJ databases">
        <authorList>
            <person name="Basu S."/>
            <person name="Maruthanayagam V."/>
            <person name="Chakraborty S."/>
            <person name="Pramanik A."/>
            <person name="Mukherjee J."/>
            <person name="Brink B."/>
        </authorList>
    </citation>
    <scope>NUCLEOTIDE SEQUENCE [LARGE SCALE GENOMIC DNA]</scope>
    <source>
        <strain evidence="1 2">AP17</strain>
    </source>
</reference>
<protein>
    <submittedName>
        <fullName evidence="1">Uncharacterized protein</fullName>
    </submittedName>
</protein>
<name>A0A6H1U2H0_9CYAN</name>
<keyword evidence="2" id="KW-1185">Reference proteome</keyword>
<proteinExistence type="predicted"/>
<dbReference type="KEGG" id="oxy:HCG48_22450"/>
<accession>A0A6H1U2H0</accession>
<evidence type="ECO:0000313" key="2">
    <source>
        <dbReference type="Proteomes" id="UP000500857"/>
    </source>
</evidence>
<dbReference type="EMBL" id="CP051167">
    <property type="protein sequence ID" value="QIZ73021.1"/>
    <property type="molecule type" value="Genomic_DNA"/>
</dbReference>
<gene>
    <name evidence="1" type="ORF">HCG48_22450</name>
</gene>
<organism evidence="1 2">
    <name type="scientific">Oxynema aestuarii AP17</name>
    <dbReference type="NCBI Taxonomy" id="2064643"/>
    <lineage>
        <taxon>Bacteria</taxon>
        <taxon>Bacillati</taxon>
        <taxon>Cyanobacteriota</taxon>
        <taxon>Cyanophyceae</taxon>
        <taxon>Oscillatoriophycideae</taxon>
        <taxon>Oscillatoriales</taxon>
        <taxon>Oscillatoriaceae</taxon>
        <taxon>Oxynema</taxon>
        <taxon>Oxynema aestuarii</taxon>
    </lineage>
</organism>
<sequence length="132" mass="15622">MKREFMLFWFNSKKKLEEFLQRPRMTDEDFLSELGFSGTKLKKVVKDYRSKLGDMFQVPPEKIYPNDKFGELSRLQPCDWDLLEIVLFLEDSLKVELDDEKVPDWNGTTNVGSWVADLLSKCFTQNRENLES</sequence>